<dbReference type="EMBL" id="CP036339">
    <property type="protein sequence ID" value="QDT76017.1"/>
    <property type="molecule type" value="Genomic_DNA"/>
</dbReference>
<feature type="region of interest" description="Disordered" evidence="1">
    <location>
        <begin position="1"/>
        <end position="36"/>
    </location>
</feature>
<dbReference type="KEGG" id="llh:I41_52620"/>
<accession>A0A517U5W5</accession>
<gene>
    <name evidence="2" type="ORF">I41_52620</name>
</gene>
<evidence type="ECO:0000313" key="2">
    <source>
        <dbReference type="EMBL" id="QDT76017.1"/>
    </source>
</evidence>
<name>A0A517U5W5_9BACT</name>
<evidence type="ECO:0000256" key="1">
    <source>
        <dbReference type="SAM" id="MobiDB-lite"/>
    </source>
</evidence>
<protein>
    <submittedName>
        <fullName evidence="2">Uncharacterized protein</fullName>
    </submittedName>
</protein>
<proteinExistence type="predicted"/>
<dbReference type="AlphaFoldDB" id="A0A517U5W5"/>
<organism evidence="2 3">
    <name type="scientific">Lacipirellula limnantheis</name>
    <dbReference type="NCBI Taxonomy" id="2528024"/>
    <lineage>
        <taxon>Bacteria</taxon>
        <taxon>Pseudomonadati</taxon>
        <taxon>Planctomycetota</taxon>
        <taxon>Planctomycetia</taxon>
        <taxon>Pirellulales</taxon>
        <taxon>Lacipirellulaceae</taxon>
        <taxon>Lacipirellula</taxon>
    </lineage>
</organism>
<evidence type="ECO:0000313" key="3">
    <source>
        <dbReference type="Proteomes" id="UP000317909"/>
    </source>
</evidence>
<sequence>MASTSKKKTPGTTKTTTKRVRRGPSAPETVKTPTAKPPIAKVGVIATILAELRKATKDKPVTKAQLGERLAKAFPDKEPTGLARTVSCQVPGRISREQEVTVKSDGEGGFWIA</sequence>
<dbReference type="Proteomes" id="UP000317909">
    <property type="component" value="Chromosome"/>
</dbReference>
<reference evidence="2 3" key="1">
    <citation type="submission" date="2019-02" db="EMBL/GenBank/DDBJ databases">
        <title>Deep-cultivation of Planctomycetes and their phenomic and genomic characterization uncovers novel biology.</title>
        <authorList>
            <person name="Wiegand S."/>
            <person name="Jogler M."/>
            <person name="Boedeker C."/>
            <person name="Pinto D."/>
            <person name="Vollmers J."/>
            <person name="Rivas-Marin E."/>
            <person name="Kohn T."/>
            <person name="Peeters S.H."/>
            <person name="Heuer A."/>
            <person name="Rast P."/>
            <person name="Oberbeckmann S."/>
            <person name="Bunk B."/>
            <person name="Jeske O."/>
            <person name="Meyerdierks A."/>
            <person name="Storesund J.E."/>
            <person name="Kallscheuer N."/>
            <person name="Luecker S."/>
            <person name="Lage O.M."/>
            <person name="Pohl T."/>
            <person name="Merkel B.J."/>
            <person name="Hornburger P."/>
            <person name="Mueller R.-W."/>
            <person name="Bruemmer F."/>
            <person name="Labrenz M."/>
            <person name="Spormann A.M."/>
            <person name="Op den Camp H."/>
            <person name="Overmann J."/>
            <person name="Amann R."/>
            <person name="Jetten M.S.M."/>
            <person name="Mascher T."/>
            <person name="Medema M.H."/>
            <person name="Devos D.P."/>
            <person name="Kaster A.-K."/>
            <person name="Ovreas L."/>
            <person name="Rohde M."/>
            <person name="Galperin M.Y."/>
            <person name="Jogler C."/>
        </authorList>
    </citation>
    <scope>NUCLEOTIDE SEQUENCE [LARGE SCALE GENOMIC DNA]</scope>
    <source>
        <strain evidence="2 3">I41</strain>
    </source>
</reference>
<keyword evidence="3" id="KW-1185">Reference proteome</keyword>